<keyword evidence="1" id="KW-0472">Membrane</keyword>
<dbReference type="Proteomes" id="UP000727993">
    <property type="component" value="Unassembled WGS sequence"/>
</dbReference>
<sequence>MEASLTAGWGDFYVAIGGAGAALAGLVMVGISVSLTEILADHSLPARAAAAIGSLILVVVVAGVGLIPGEPAPTLGIEILVGTLLATVQHVTAIMRMTSESKRPVATLVARSAVAAVQLVPLAVGSILLIASNASGLYWIAAGMILIIIGSVLSAWVLLIEIRR</sequence>
<proteinExistence type="predicted"/>
<feature type="transmembrane region" description="Helical" evidence="1">
    <location>
        <begin position="108"/>
        <end position="131"/>
    </location>
</feature>
<keyword evidence="1" id="KW-0812">Transmembrane</keyword>
<feature type="transmembrane region" description="Helical" evidence="1">
    <location>
        <begin position="75"/>
        <end position="96"/>
    </location>
</feature>
<name>A0A936TG88_9ACTN</name>
<keyword evidence="1" id="KW-1133">Transmembrane helix</keyword>
<protein>
    <recommendedName>
        <fullName evidence="4">Modulator of FtsH protease</fullName>
    </recommendedName>
</protein>
<reference evidence="2 3" key="1">
    <citation type="submission" date="2020-10" db="EMBL/GenBank/DDBJ databases">
        <title>Connecting structure to function with the recovery of over 1000 high-quality activated sludge metagenome-assembled genomes encoding full-length rRNA genes using long-read sequencing.</title>
        <authorList>
            <person name="Singleton C.M."/>
            <person name="Petriglieri F."/>
            <person name="Kristensen J.M."/>
            <person name="Kirkegaard R.H."/>
            <person name="Michaelsen T.Y."/>
            <person name="Andersen M.H."/>
            <person name="Karst S.M."/>
            <person name="Dueholm M.S."/>
            <person name="Nielsen P.H."/>
            <person name="Albertsen M."/>
        </authorList>
    </citation>
    <scope>NUCLEOTIDE SEQUENCE [LARGE SCALE GENOMIC DNA]</scope>
    <source>
        <strain evidence="2">Lyne_18-Q3-R50-59_MAXAC.006</strain>
    </source>
</reference>
<evidence type="ECO:0000313" key="3">
    <source>
        <dbReference type="Proteomes" id="UP000727993"/>
    </source>
</evidence>
<organism evidence="2 3">
    <name type="scientific">Candidatus Neomicrothrix subdominans</name>
    <dbReference type="NCBI Taxonomy" id="2954438"/>
    <lineage>
        <taxon>Bacteria</taxon>
        <taxon>Bacillati</taxon>
        <taxon>Actinomycetota</taxon>
        <taxon>Acidimicrobiia</taxon>
        <taxon>Acidimicrobiales</taxon>
        <taxon>Microthrixaceae</taxon>
        <taxon>Candidatus Neomicrothrix</taxon>
    </lineage>
</organism>
<evidence type="ECO:0000256" key="1">
    <source>
        <dbReference type="SAM" id="Phobius"/>
    </source>
</evidence>
<accession>A0A936TG88</accession>
<feature type="transmembrane region" description="Helical" evidence="1">
    <location>
        <begin position="137"/>
        <end position="159"/>
    </location>
</feature>
<dbReference type="EMBL" id="JADJZA010000007">
    <property type="protein sequence ID" value="MBK9297450.1"/>
    <property type="molecule type" value="Genomic_DNA"/>
</dbReference>
<comment type="caution">
    <text evidence="2">The sequence shown here is derived from an EMBL/GenBank/DDBJ whole genome shotgun (WGS) entry which is preliminary data.</text>
</comment>
<feature type="transmembrane region" description="Helical" evidence="1">
    <location>
        <begin position="12"/>
        <end position="36"/>
    </location>
</feature>
<feature type="transmembrane region" description="Helical" evidence="1">
    <location>
        <begin position="48"/>
        <end position="69"/>
    </location>
</feature>
<dbReference type="AlphaFoldDB" id="A0A936TG88"/>
<gene>
    <name evidence="2" type="ORF">IPN02_11580</name>
</gene>
<evidence type="ECO:0008006" key="4">
    <source>
        <dbReference type="Google" id="ProtNLM"/>
    </source>
</evidence>
<evidence type="ECO:0000313" key="2">
    <source>
        <dbReference type="EMBL" id="MBK9297450.1"/>
    </source>
</evidence>